<dbReference type="InterPro" id="IPR013429">
    <property type="entry name" value="Regulatory_FmdB_Zinc_ribbon"/>
</dbReference>
<dbReference type="Pfam" id="PF09723">
    <property type="entry name" value="Zn_ribbon_8"/>
    <property type="match status" value="1"/>
</dbReference>
<dbReference type="AlphaFoldDB" id="A0A9D2WP79"/>
<evidence type="ECO:0000313" key="3">
    <source>
        <dbReference type="Proteomes" id="UP000798488"/>
    </source>
</evidence>
<dbReference type="NCBIfam" id="TIGR02605">
    <property type="entry name" value="CxxC_CxxC_SSSS"/>
    <property type="match status" value="1"/>
</dbReference>
<organism evidence="2 3">
    <name type="scientific">Sporotomaculum syntrophicum</name>
    <dbReference type="NCBI Taxonomy" id="182264"/>
    <lineage>
        <taxon>Bacteria</taxon>
        <taxon>Bacillati</taxon>
        <taxon>Bacillota</taxon>
        <taxon>Clostridia</taxon>
        <taxon>Eubacteriales</taxon>
        <taxon>Desulfallaceae</taxon>
        <taxon>Sporotomaculum</taxon>
    </lineage>
</organism>
<dbReference type="EMBL" id="LSRS01000004">
    <property type="protein sequence ID" value="KAF1084818.1"/>
    <property type="molecule type" value="Genomic_DNA"/>
</dbReference>
<evidence type="ECO:0000259" key="1">
    <source>
        <dbReference type="SMART" id="SM00834"/>
    </source>
</evidence>
<feature type="domain" description="Putative regulatory protein FmdB zinc ribbon" evidence="1">
    <location>
        <begin position="1"/>
        <end position="43"/>
    </location>
</feature>
<gene>
    <name evidence="2" type="ORF">SPSYN_01988</name>
</gene>
<protein>
    <submittedName>
        <fullName evidence="2">Zinc ribbon domain protein</fullName>
    </submittedName>
</protein>
<keyword evidence="3" id="KW-1185">Reference proteome</keyword>
<dbReference type="RefSeq" id="WP_161822317.1">
    <property type="nucleotide sequence ID" value="NZ_LSRS01000004.1"/>
</dbReference>
<sequence length="74" mass="7570">MPFYEFRCHQCGLRFEKLCSMDESGANIQCPACSAGAPARVMSGFNSIGTGDKVTGGGGSCSGCSSANCSSCSR</sequence>
<evidence type="ECO:0000313" key="2">
    <source>
        <dbReference type="EMBL" id="KAF1084818.1"/>
    </source>
</evidence>
<comment type="caution">
    <text evidence="2">The sequence shown here is derived from an EMBL/GenBank/DDBJ whole genome shotgun (WGS) entry which is preliminary data.</text>
</comment>
<proteinExistence type="predicted"/>
<name>A0A9D2WP79_9FIRM</name>
<dbReference type="OrthoDB" id="9813321at2"/>
<dbReference type="SMART" id="SM00834">
    <property type="entry name" value="CxxC_CXXC_SSSS"/>
    <property type="match status" value="1"/>
</dbReference>
<accession>A0A9D2WP79</accession>
<reference evidence="2" key="1">
    <citation type="submission" date="2016-02" db="EMBL/GenBank/DDBJ databases">
        <title>Draft Genome Sequence of Sporotomaculum syntrophicum Strain FB, a Syntrophic Benzoate Degrader.</title>
        <authorList>
            <person name="Nobu M.K."/>
            <person name="Narihiro T."/>
            <person name="Qiu Y.-L."/>
            <person name="Ohashi A."/>
            <person name="Liu W.-T."/>
            <person name="Yuji S."/>
        </authorList>
    </citation>
    <scope>NUCLEOTIDE SEQUENCE</scope>
    <source>
        <strain evidence="2">FB</strain>
    </source>
</reference>
<dbReference type="Proteomes" id="UP000798488">
    <property type="component" value="Unassembled WGS sequence"/>
</dbReference>